<feature type="domain" description="Ada DNA repair metal-binding" evidence="12">
    <location>
        <begin position="6"/>
        <end position="69"/>
    </location>
</feature>
<keyword evidence="4" id="KW-0479">Metal-binding</keyword>
<evidence type="ECO:0000256" key="1">
    <source>
        <dbReference type="ARBA" id="ARBA00001947"/>
    </source>
</evidence>
<evidence type="ECO:0000256" key="5">
    <source>
        <dbReference type="ARBA" id="ARBA00022763"/>
    </source>
</evidence>
<evidence type="ECO:0000256" key="10">
    <source>
        <dbReference type="ARBA" id="ARBA00023163"/>
    </source>
</evidence>
<comment type="caution">
    <text evidence="13">The sequence shown here is derived from an EMBL/GenBank/DDBJ whole genome shotgun (WGS) entry which is preliminary data.</text>
</comment>
<dbReference type="GO" id="GO:0003677">
    <property type="term" value="F:DNA binding"/>
    <property type="evidence" value="ECO:0007669"/>
    <property type="project" value="UniProtKB-KW"/>
</dbReference>
<keyword evidence="10" id="KW-0804">Transcription</keyword>
<evidence type="ECO:0000259" key="12">
    <source>
        <dbReference type="Pfam" id="PF02805"/>
    </source>
</evidence>
<organism evidence="13 14">
    <name type="scientific">Streptomyces parvus</name>
    <dbReference type="NCBI Taxonomy" id="66428"/>
    <lineage>
        <taxon>Bacteria</taxon>
        <taxon>Bacillati</taxon>
        <taxon>Actinomycetota</taxon>
        <taxon>Actinomycetes</taxon>
        <taxon>Kitasatosporales</taxon>
        <taxon>Streptomycetaceae</taxon>
        <taxon>Streptomyces</taxon>
    </lineage>
</organism>
<dbReference type="Gene3D" id="3.40.10.10">
    <property type="entry name" value="DNA Methylphosphotriester Repair Domain"/>
    <property type="match status" value="1"/>
</dbReference>
<evidence type="ECO:0000256" key="11">
    <source>
        <dbReference type="ARBA" id="ARBA00023204"/>
    </source>
</evidence>
<keyword evidence="9" id="KW-0010">Activator</keyword>
<dbReference type="InterPro" id="IPR035451">
    <property type="entry name" value="Ada-like_dom_sf"/>
</dbReference>
<keyword evidence="8" id="KW-0238">DNA-binding</keyword>
<gene>
    <name evidence="13" type="ORF">G3I50_02355</name>
</gene>
<dbReference type="Pfam" id="PF02805">
    <property type="entry name" value="Ada_Zn_binding"/>
    <property type="match status" value="1"/>
</dbReference>
<dbReference type="GO" id="GO:0006307">
    <property type="term" value="P:DNA alkylation repair"/>
    <property type="evidence" value="ECO:0007669"/>
    <property type="project" value="UniProtKB-ARBA"/>
</dbReference>
<keyword evidence="3" id="KW-0808">Transferase</keyword>
<dbReference type="RefSeq" id="WP_275424308.1">
    <property type="nucleotide sequence ID" value="NZ_JAAGMP010000121.1"/>
</dbReference>
<evidence type="ECO:0000256" key="8">
    <source>
        <dbReference type="ARBA" id="ARBA00023125"/>
    </source>
</evidence>
<evidence type="ECO:0000313" key="14">
    <source>
        <dbReference type="Proteomes" id="UP000469670"/>
    </source>
</evidence>
<comment type="cofactor">
    <cofactor evidence="1">
        <name>Zn(2+)</name>
        <dbReference type="ChEBI" id="CHEBI:29105"/>
    </cofactor>
</comment>
<name>A0A7K3RPM2_9ACTN</name>
<evidence type="ECO:0000256" key="4">
    <source>
        <dbReference type="ARBA" id="ARBA00022723"/>
    </source>
</evidence>
<keyword evidence="7" id="KW-0805">Transcription regulation</keyword>
<protein>
    <submittedName>
        <fullName evidence="13">DNA-3-methyladenine glycosylase 2 family protein</fullName>
    </submittedName>
</protein>
<evidence type="ECO:0000256" key="9">
    <source>
        <dbReference type="ARBA" id="ARBA00023159"/>
    </source>
</evidence>
<accession>A0A7K3RPM2</accession>
<keyword evidence="11" id="KW-0234">DNA repair</keyword>
<dbReference type="GO" id="GO:0008270">
    <property type="term" value="F:zinc ion binding"/>
    <property type="evidence" value="ECO:0007669"/>
    <property type="project" value="InterPro"/>
</dbReference>
<proteinExistence type="predicted"/>
<evidence type="ECO:0000256" key="2">
    <source>
        <dbReference type="ARBA" id="ARBA00022603"/>
    </source>
</evidence>
<evidence type="ECO:0000256" key="6">
    <source>
        <dbReference type="ARBA" id="ARBA00022833"/>
    </source>
</evidence>
<evidence type="ECO:0000313" key="13">
    <source>
        <dbReference type="EMBL" id="NEC17121.1"/>
    </source>
</evidence>
<dbReference type="GO" id="GO:0032259">
    <property type="term" value="P:methylation"/>
    <property type="evidence" value="ECO:0007669"/>
    <property type="project" value="UniProtKB-KW"/>
</dbReference>
<keyword evidence="5" id="KW-0227">DNA damage</keyword>
<dbReference type="GO" id="GO:0006355">
    <property type="term" value="P:regulation of DNA-templated transcription"/>
    <property type="evidence" value="ECO:0007669"/>
    <property type="project" value="InterPro"/>
</dbReference>
<reference evidence="13 14" key="1">
    <citation type="submission" date="2020-01" db="EMBL/GenBank/DDBJ databases">
        <title>Insect and environment-associated Actinomycetes.</title>
        <authorList>
            <person name="Currrie C."/>
            <person name="Chevrette M."/>
            <person name="Carlson C."/>
            <person name="Stubbendieck R."/>
            <person name="Wendt-Pienkowski E."/>
        </authorList>
    </citation>
    <scope>NUCLEOTIDE SEQUENCE [LARGE SCALE GENOMIC DNA]</scope>
    <source>
        <strain evidence="13 14">SID7590</strain>
    </source>
</reference>
<evidence type="ECO:0000256" key="3">
    <source>
        <dbReference type="ARBA" id="ARBA00022679"/>
    </source>
</evidence>
<keyword evidence="2" id="KW-0489">Methyltransferase</keyword>
<dbReference type="FunFam" id="3.40.10.10:FF:000001">
    <property type="entry name" value="DNA-3-methyladenine glycosylase 2"/>
    <property type="match status" value="1"/>
</dbReference>
<dbReference type="AlphaFoldDB" id="A0A7K3RPM2"/>
<dbReference type="EMBL" id="JAAGMP010000121">
    <property type="protein sequence ID" value="NEC17121.1"/>
    <property type="molecule type" value="Genomic_DNA"/>
</dbReference>
<sequence length="69" mass="7670">MDDRTRYEAVSSRDARFDGAFFFAVVTTGIYCRPSCPAVTPKRANVRFYPTAAAAQAGGFRACRRCRPD</sequence>
<feature type="non-terminal residue" evidence="13">
    <location>
        <position position="69"/>
    </location>
</feature>
<dbReference type="InterPro" id="IPR004026">
    <property type="entry name" value="Ada_DNA_repair_Zn-bd"/>
</dbReference>
<evidence type="ECO:0000256" key="7">
    <source>
        <dbReference type="ARBA" id="ARBA00023015"/>
    </source>
</evidence>
<dbReference type="GO" id="GO:0008168">
    <property type="term" value="F:methyltransferase activity"/>
    <property type="evidence" value="ECO:0007669"/>
    <property type="project" value="UniProtKB-KW"/>
</dbReference>
<keyword evidence="6" id="KW-0862">Zinc</keyword>
<dbReference type="SUPFAM" id="SSF57884">
    <property type="entry name" value="Ada DNA repair protein, N-terminal domain (N-Ada 10)"/>
    <property type="match status" value="1"/>
</dbReference>
<dbReference type="Proteomes" id="UP000469670">
    <property type="component" value="Unassembled WGS sequence"/>
</dbReference>